<comment type="caution">
    <text evidence="3">The sequence shown here is derived from an EMBL/GenBank/DDBJ whole genome shotgun (WGS) entry which is preliminary data.</text>
</comment>
<dbReference type="Proteomes" id="UP000055702">
    <property type="component" value="Unassembled WGS sequence"/>
</dbReference>
<reference evidence="3 4" key="1">
    <citation type="submission" date="2016-01" db="EMBL/GenBank/DDBJ databases">
        <title>Draft genome of the antarctic isolate Shewanella frigidimarina Ag06-30.</title>
        <authorList>
            <person name="Parmeciano Di Noto G."/>
            <person name="Vazquez S."/>
            <person name="Mac Cormack W."/>
            <person name="Iriarte A."/>
            <person name="Quiroga C."/>
        </authorList>
    </citation>
    <scope>NUCLEOTIDE SEQUENCE [LARGE SCALE GENOMIC DNA]</scope>
    <source>
        <strain evidence="3 4">Ag06-30</strain>
    </source>
</reference>
<sequence>MRLILLISLLLLSAQSVATVYRWVDENGKVHYSDEQKNNAEAVELNENTQNNMTINTPTKINITPTTEASINYSISITSPQEEATVRDNNGAFTVSVSVTPQLPRGVLMTLLVDGVITAPAQVSNIFQLTGINRGEHSLVVNAVTQSGKVLASSSPRKIFLHQASVFGPAKKSK</sequence>
<organism evidence="3">
    <name type="scientific">Shewanella frigidimarina</name>
    <dbReference type="NCBI Taxonomy" id="56812"/>
    <lineage>
        <taxon>Bacteria</taxon>
        <taxon>Pseudomonadati</taxon>
        <taxon>Pseudomonadota</taxon>
        <taxon>Gammaproteobacteria</taxon>
        <taxon>Alteromonadales</taxon>
        <taxon>Shewanellaceae</taxon>
        <taxon>Shewanella</taxon>
    </lineage>
</organism>
<evidence type="ECO:0000313" key="3">
    <source>
        <dbReference type="EMBL" id="KVX01951.1"/>
    </source>
</evidence>
<feature type="chain" id="PRO_5007125937" description="DUF4124 domain-containing protein" evidence="1">
    <location>
        <begin position="19"/>
        <end position="174"/>
    </location>
</feature>
<dbReference type="Pfam" id="PF13511">
    <property type="entry name" value="DUF4124"/>
    <property type="match status" value="1"/>
</dbReference>
<dbReference type="InterPro" id="IPR025392">
    <property type="entry name" value="DUF4124"/>
</dbReference>
<dbReference type="RefSeq" id="WP_059745830.1">
    <property type="nucleotide sequence ID" value="NZ_LRDC01000018.1"/>
</dbReference>
<dbReference type="AlphaFoldDB" id="A0A106C0E2"/>
<name>A0A106C0E2_SHEFR</name>
<accession>A0A106C0E2</accession>
<evidence type="ECO:0000256" key="1">
    <source>
        <dbReference type="SAM" id="SignalP"/>
    </source>
</evidence>
<proteinExistence type="predicted"/>
<gene>
    <name evidence="3" type="ORF">AWJ07_05085</name>
</gene>
<protein>
    <recommendedName>
        <fullName evidence="2">DUF4124 domain-containing protein</fullName>
    </recommendedName>
</protein>
<evidence type="ECO:0000259" key="2">
    <source>
        <dbReference type="Pfam" id="PF13511"/>
    </source>
</evidence>
<keyword evidence="1" id="KW-0732">Signal</keyword>
<evidence type="ECO:0000313" key="4">
    <source>
        <dbReference type="Proteomes" id="UP000055702"/>
    </source>
</evidence>
<feature type="signal peptide" evidence="1">
    <location>
        <begin position="1"/>
        <end position="18"/>
    </location>
</feature>
<dbReference type="EMBL" id="LRDC01000018">
    <property type="protein sequence ID" value="KVX01951.1"/>
    <property type="molecule type" value="Genomic_DNA"/>
</dbReference>
<feature type="domain" description="DUF4124" evidence="2">
    <location>
        <begin position="8"/>
        <end position="51"/>
    </location>
</feature>